<dbReference type="Proteomes" id="UP000316092">
    <property type="component" value="Unassembled WGS sequence"/>
</dbReference>
<dbReference type="AlphaFoldDB" id="A0A553V0T4"/>
<organism evidence="1 2">
    <name type="scientific">Deinococcus detaillensis</name>
    <dbReference type="NCBI Taxonomy" id="2592048"/>
    <lineage>
        <taxon>Bacteria</taxon>
        <taxon>Thermotogati</taxon>
        <taxon>Deinococcota</taxon>
        <taxon>Deinococci</taxon>
        <taxon>Deinococcales</taxon>
        <taxon>Deinococcaceae</taxon>
        <taxon>Deinococcus</taxon>
    </lineage>
</organism>
<gene>
    <name evidence="1" type="ORF">FNU79_07665</name>
</gene>
<protein>
    <submittedName>
        <fullName evidence="1">Uncharacterized protein</fullName>
    </submittedName>
</protein>
<dbReference type="EMBL" id="VKDB01000006">
    <property type="protein sequence ID" value="TSA86062.1"/>
    <property type="molecule type" value="Genomic_DNA"/>
</dbReference>
<comment type="caution">
    <text evidence="1">The sequence shown here is derived from an EMBL/GenBank/DDBJ whole genome shotgun (WGS) entry which is preliminary data.</text>
</comment>
<evidence type="ECO:0000313" key="2">
    <source>
        <dbReference type="Proteomes" id="UP000316092"/>
    </source>
</evidence>
<name>A0A553V0T4_9DEIO</name>
<reference evidence="1 2" key="1">
    <citation type="submission" date="2019-07" db="EMBL/GenBank/DDBJ databases">
        <title>Deinococcus detaillus sp. nov., isolated from humus soil in Antarctica.</title>
        <authorList>
            <person name="Zhang K."/>
        </authorList>
    </citation>
    <scope>NUCLEOTIDE SEQUENCE [LARGE SCALE GENOMIC DNA]</scope>
    <source>
        <strain evidence="1 2">H1</strain>
    </source>
</reference>
<sequence>MKRFLIKLLLSVVVLWCFTGLIKSQITPQASQEMQTLERLTRDFYQPGKIEVYQTSWNVNHTKLCGSLDYKAKEAARFNPESQQVFRDSFTPYVSLSWRRVRGGMKNKVLLNIHDAVNLKRNRRAVFFVTEDKRNVFATDIKSWSFCSFRLVKSLTLPEPVKGGVLKFSW</sequence>
<dbReference type="RefSeq" id="WP_143720295.1">
    <property type="nucleotide sequence ID" value="NZ_VKDB01000006.1"/>
</dbReference>
<keyword evidence="2" id="KW-1185">Reference proteome</keyword>
<dbReference type="OrthoDB" id="9896441at2"/>
<evidence type="ECO:0000313" key="1">
    <source>
        <dbReference type="EMBL" id="TSA86062.1"/>
    </source>
</evidence>
<proteinExistence type="predicted"/>
<accession>A0A553V0T4</accession>